<evidence type="ECO:0000259" key="12">
    <source>
        <dbReference type="SMART" id="SM00986"/>
    </source>
</evidence>
<dbReference type="InterPro" id="IPR036895">
    <property type="entry name" value="Uracil-DNA_glycosylase-like_sf"/>
</dbReference>
<comment type="similarity">
    <text evidence="3 9 11">Belongs to the uracil-DNA glycosylase (UDG) superfamily. UNG family.</text>
</comment>
<keyword evidence="8 9" id="KW-0234">DNA repair</keyword>
<dbReference type="PROSITE" id="PS00130">
    <property type="entry name" value="U_DNA_GLYCOSYLASE"/>
    <property type="match status" value="1"/>
</dbReference>
<dbReference type="FunFam" id="3.40.470.10:FF:000001">
    <property type="entry name" value="Uracil-DNA glycosylase"/>
    <property type="match status" value="1"/>
</dbReference>
<dbReference type="InterPro" id="IPR005122">
    <property type="entry name" value="Uracil-DNA_glycosylase-like"/>
</dbReference>
<feature type="active site" description="Proton acceptor" evidence="9 10">
    <location>
        <position position="67"/>
    </location>
</feature>
<dbReference type="SUPFAM" id="SSF52141">
    <property type="entry name" value="Uracil-DNA glycosylase-like"/>
    <property type="match status" value="1"/>
</dbReference>
<evidence type="ECO:0000256" key="11">
    <source>
        <dbReference type="RuleBase" id="RU003780"/>
    </source>
</evidence>
<comment type="caution">
    <text evidence="13">The sequence shown here is derived from an EMBL/GenBank/DDBJ whole genome shotgun (WGS) entry which is preliminary data.</text>
</comment>
<protein>
    <recommendedName>
        <fullName evidence="5 9">Uracil-DNA glycosylase</fullName>
        <shortName evidence="9">UDG</shortName>
        <ecNumber evidence="4 9">3.2.2.27</ecNumber>
    </recommendedName>
</protein>
<dbReference type="NCBIfam" id="NF003588">
    <property type="entry name" value="PRK05254.1-1"/>
    <property type="match status" value="1"/>
</dbReference>
<dbReference type="Proteomes" id="UP000249547">
    <property type="component" value="Unassembled WGS sequence"/>
</dbReference>
<dbReference type="OrthoDB" id="9804372at2"/>
<evidence type="ECO:0000256" key="9">
    <source>
        <dbReference type="HAMAP-Rule" id="MF_00148"/>
    </source>
</evidence>
<comment type="subcellular location">
    <subcellularLocation>
        <location evidence="9">Cytoplasm</location>
    </subcellularLocation>
</comment>
<evidence type="ECO:0000256" key="10">
    <source>
        <dbReference type="PROSITE-ProRule" id="PRU10072"/>
    </source>
</evidence>
<evidence type="ECO:0000256" key="3">
    <source>
        <dbReference type="ARBA" id="ARBA00008184"/>
    </source>
</evidence>
<keyword evidence="7 9" id="KW-0378">Hydrolase</keyword>
<dbReference type="NCBIfam" id="NF003592">
    <property type="entry name" value="PRK05254.1-5"/>
    <property type="match status" value="1"/>
</dbReference>
<keyword evidence="9" id="KW-0963">Cytoplasm</keyword>
<evidence type="ECO:0000313" key="13">
    <source>
        <dbReference type="EMBL" id="RAJ00371.1"/>
    </source>
</evidence>
<dbReference type="PANTHER" id="PTHR11264:SF0">
    <property type="entry name" value="URACIL-DNA GLYCOSYLASE"/>
    <property type="match status" value="1"/>
</dbReference>
<evidence type="ECO:0000256" key="2">
    <source>
        <dbReference type="ARBA" id="ARBA00002631"/>
    </source>
</evidence>
<dbReference type="SMART" id="SM00987">
    <property type="entry name" value="UreE_C"/>
    <property type="match status" value="1"/>
</dbReference>
<evidence type="ECO:0000256" key="5">
    <source>
        <dbReference type="ARBA" id="ARBA00018429"/>
    </source>
</evidence>
<organism evidence="13 14">
    <name type="scientific">Chitinophaga skermanii</name>
    <dbReference type="NCBI Taxonomy" id="331697"/>
    <lineage>
        <taxon>Bacteria</taxon>
        <taxon>Pseudomonadati</taxon>
        <taxon>Bacteroidota</taxon>
        <taxon>Chitinophagia</taxon>
        <taxon>Chitinophagales</taxon>
        <taxon>Chitinophagaceae</taxon>
        <taxon>Chitinophaga</taxon>
    </lineage>
</organism>
<proteinExistence type="inferred from homology"/>
<evidence type="ECO:0000313" key="14">
    <source>
        <dbReference type="Proteomes" id="UP000249547"/>
    </source>
</evidence>
<comment type="catalytic activity">
    <reaction evidence="1 9 11">
        <text>Hydrolyzes single-stranded DNA or mismatched double-stranded DNA and polynucleotides, releasing free uracil.</text>
        <dbReference type="EC" id="3.2.2.27"/>
    </reaction>
</comment>
<evidence type="ECO:0000256" key="7">
    <source>
        <dbReference type="ARBA" id="ARBA00022801"/>
    </source>
</evidence>
<dbReference type="SMART" id="SM00986">
    <property type="entry name" value="UDG"/>
    <property type="match status" value="1"/>
</dbReference>
<gene>
    <name evidence="9" type="primary">ung</name>
    <name evidence="13" type="ORF">LX64_04074</name>
</gene>
<dbReference type="NCBIfam" id="NF003591">
    <property type="entry name" value="PRK05254.1-4"/>
    <property type="match status" value="1"/>
</dbReference>
<feature type="domain" description="Uracil-DNA glycosylase-like" evidence="12">
    <location>
        <begin position="52"/>
        <end position="212"/>
    </location>
</feature>
<dbReference type="AlphaFoldDB" id="A0A327Q7U2"/>
<name>A0A327Q7U2_9BACT</name>
<dbReference type="NCBIfam" id="TIGR00628">
    <property type="entry name" value="ung"/>
    <property type="match status" value="1"/>
</dbReference>
<sequence>MADVKINDSWKVVLKDEFKQFYFEQIVMFLKHEKALNKIIYPPGNCIFNAFDQTPFDKVKVVILGQDPYHGAGQAHGLCFSVQKGIKPPPSLVNIYKEMHQDLGIPIAETGDLTPWAQQGVLMLNAILTVRANEPASHSKIGWETFTDAVIKKISEQKRGVVFILWGKFAQEKAALIDATKHHILKAAHPSPFSAHSGFFGCKHFSKTNQLLVQEGQNPVDWRL</sequence>
<dbReference type="GO" id="GO:0005737">
    <property type="term" value="C:cytoplasm"/>
    <property type="evidence" value="ECO:0007669"/>
    <property type="project" value="UniProtKB-SubCell"/>
</dbReference>
<dbReference type="InterPro" id="IPR018085">
    <property type="entry name" value="Ura-DNA_Glyclase_AS"/>
</dbReference>
<evidence type="ECO:0000256" key="1">
    <source>
        <dbReference type="ARBA" id="ARBA00001400"/>
    </source>
</evidence>
<dbReference type="GO" id="GO:0097510">
    <property type="term" value="P:base-excision repair, AP site formation via deaminated base removal"/>
    <property type="evidence" value="ECO:0007669"/>
    <property type="project" value="TreeGrafter"/>
</dbReference>
<dbReference type="CDD" id="cd10027">
    <property type="entry name" value="UDG-F1-like"/>
    <property type="match status" value="1"/>
</dbReference>
<dbReference type="NCBIfam" id="NF003589">
    <property type="entry name" value="PRK05254.1-2"/>
    <property type="match status" value="1"/>
</dbReference>
<comment type="function">
    <text evidence="2 9 11">Excises uracil residues from the DNA which can arise as a result of misincorporation of dUMP residues by DNA polymerase or due to deamination of cytosine.</text>
</comment>
<keyword evidence="6 9" id="KW-0227">DNA damage</keyword>
<reference evidence="13 14" key="1">
    <citation type="submission" date="2018-06" db="EMBL/GenBank/DDBJ databases">
        <title>Genomic Encyclopedia of Archaeal and Bacterial Type Strains, Phase II (KMG-II): from individual species to whole genera.</title>
        <authorList>
            <person name="Goeker M."/>
        </authorList>
    </citation>
    <scope>NUCLEOTIDE SEQUENCE [LARGE SCALE GENOMIC DNA]</scope>
    <source>
        <strain evidence="13 14">DSM 23857</strain>
    </source>
</reference>
<dbReference type="EC" id="3.2.2.27" evidence="4 9"/>
<dbReference type="InterPro" id="IPR002043">
    <property type="entry name" value="UDG_fam1"/>
</dbReference>
<evidence type="ECO:0000256" key="4">
    <source>
        <dbReference type="ARBA" id="ARBA00012030"/>
    </source>
</evidence>
<dbReference type="GO" id="GO:0004844">
    <property type="term" value="F:uracil DNA N-glycosylase activity"/>
    <property type="evidence" value="ECO:0007669"/>
    <property type="project" value="UniProtKB-UniRule"/>
</dbReference>
<evidence type="ECO:0000256" key="6">
    <source>
        <dbReference type="ARBA" id="ARBA00022763"/>
    </source>
</evidence>
<dbReference type="EMBL" id="QLLL01000008">
    <property type="protein sequence ID" value="RAJ00371.1"/>
    <property type="molecule type" value="Genomic_DNA"/>
</dbReference>
<dbReference type="Pfam" id="PF03167">
    <property type="entry name" value="UDG"/>
    <property type="match status" value="1"/>
</dbReference>
<keyword evidence="14" id="KW-1185">Reference proteome</keyword>
<dbReference type="RefSeq" id="WP_111599493.1">
    <property type="nucleotide sequence ID" value="NZ_QLLL01000008.1"/>
</dbReference>
<accession>A0A327Q7U2</accession>
<dbReference type="PANTHER" id="PTHR11264">
    <property type="entry name" value="URACIL-DNA GLYCOSYLASE"/>
    <property type="match status" value="1"/>
</dbReference>
<evidence type="ECO:0000256" key="8">
    <source>
        <dbReference type="ARBA" id="ARBA00023204"/>
    </source>
</evidence>
<dbReference type="HAMAP" id="MF_00148">
    <property type="entry name" value="UDG"/>
    <property type="match status" value="1"/>
</dbReference>
<dbReference type="Gene3D" id="3.40.470.10">
    <property type="entry name" value="Uracil-DNA glycosylase-like domain"/>
    <property type="match status" value="1"/>
</dbReference>